<proteinExistence type="predicted"/>
<dbReference type="Proteomes" id="UP000092024">
    <property type="component" value="Unassembled WGS sequence"/>
</dbReference>
<protein>
    <submittedName>
        <fullName evidence="1">Uncharacterized protein</fullName>
    </submittedName>
</protein>
<dbReference type="AlphaFoldDB" id="A0A1A5YJ90"/>
<keyword evidence="2" id="KW-1185">Reference proteome</keyword>
<accession>A0A1A5YJ90</accession>
<organism evidence="1 2">
    <name type="scientific">Paenibacillus oryzae</name>
    <dbReference type="NCBI Taxonomy" id="1844972"/>
    <lineage>
        <taxon>Bacteria</taxon>
        <taxon>Bacillati</taxon>
        <taxon>Bacillota</taxon>
        <taxon>Bacilli</taxon>
        <taxon>Bacillales</taxon>
        <taxon>Paenibacillaceae</taxon>
        <taxon>Paenibacillus</taxon>
    </lineage>
</organism>
<comment type="caution">
    <text evidence="1">The sequence shown here is derived from an EMBL/GenBank/DDBJ whole genome shotgun (WGS) entry which is preliminary data.</text>
</comment>
<name>A0A1A5YJ90_9BACL</name>
<reference evidence="1 2" key="1">
    <citation type="submission" date="2016-05" db="EMBL/GenBank/DDBJ databases">
        <title>Paenibacillus oryzae. sp. nov., isolated from the rice root.</title>
        <authorList>
            <person name="Zhang J."/>
            <person name="Zhang X."/>
        </authorList>
    </citation>
    <scope>NUCLEOTIDE SEQUENCE [LARGE SCALE GENOMIC DNA]</scope>
    <source>
        <strain evidence="1 2">1DrF-4</strain>
    </source>
</reference>
<sequence>MDRCKHIVEIYDGELWFCITTVRLHQPYSKRTFFSWWICSNKLVQLTKKQLDDETQYSWFAEDIAIQLYYLLVEMIKRCCERNRSTGHFIKSFDLTFS</sequence>
<dbReference type="EMBL" id="LYPA01000054">
    <property type="protein sequence ID" value="OBR65664.1"/>
    <property type="molecule type" value="Genomic_DNA"/>
</dbReference>
<evidence type="ECO:0000313" key="2">
    <source>
        <dbReference type="Proteomes" id="UP000092024"/>
    </source>
</evidence>
<gene>
    <name evidence="1" type="ORF">A7K91_13880</name>
</gene>
<evidence type="ECO:0000313" key="1">
    <source>
        <dbReference type="EMBL" id="OBR65664.1"/>
    </source>
</evidence>